<name>A0A9Q4H4R6_9STAP</name>
<organism evidence="1 2">
    <name type="scientific">Staphylococcus pettenkoferi</name>
    <dbReference type="NCBI Taxonomy" id="170573"/>
    <lineage>
        <taxon>Bacteria</taxon>
        <taxon>Bacillati</taxon>
        <taxon>Bacillota</taxon>
        <taxon>Bacilli</taxon>
        <taxon>Bacillales</taxon>
        <taxon>Staphylococcaceae</taxon>
        <taxon>Staphylococcus</taxon>
    </lineage>
</organism>
<gene>
    <name evidence="1" type="ORF">NW112_05270</name>
</gene>
<evidence type="ECO:0000313" key="1">
    <source>
        <dbReference type="EMBL" id="MCY1594641.1"/>
    </source>
</evidence>
<proteinExistence type="predicted"/>
<accession>A0A9Q4H4R6</accession>
<dbReference type="EMBL" id="JANSKX010000014">
    <property type="protein sequence ID" value="MCY1594641.1"/>
    <property type="molecule type" value="Genomic_DNA"/>
</dbReference>
<comment type="caution">
    <text evidence="1">The sequence shown here is derived from an EMBL/GenBank/DDBJ whole genome shotgun (WGS) entry which is preliminary data.</text>
</comment>
<dbReference type="RefSeq" id="WP_268210302.1">
    <property type="nucleotide sequence ID" value="NZ_JANSKK010000013.1"/>
</dbReference>
<protein>
    <recommendedName>
        <fullName evidence="3">Fe3+ hydroxamate ABC transporter substrate-binding protein</fullName>
    </recommendedName>
</protein>
<evidence type="ECO:0000313" key="2">
    <source>
        <dbReference type="Proteomes" id="UP001081438"/>
    </source>
</evidence>
<sequence length="55" mass="6392">MVFNKIKCSNCAKELDRNDKIAILTEVKELKGITNLKSWAQMQKIICNDCYKKEV</sequence>
<evidence type="ECO:0008006" key="3">
    <source>
        <dbReference type="Google" id="ProtNLM"/>
    </source>
</evidence>
<reference evidence="1" key="1">
    <citation type="journal article" date="2022" name="Int. J. Mol. Sci.">
        <title>Phenotypic and genotypic virulence characterisation of Staphylococcus pettenkoferi strains isolated from human bloodstream and diabetic foot infections.</title>
        <authorList>
            <person name="Magnan C."/>
        </authorList>
    </citation>
    <scope>NUCLEOTIDE SEQUENCE</scope>
    <source>
        <strain evidence="1">NSP020P</strain>
    </source>
</reference>
<dbReference type="AlphaFoldDB" id="A0A9Q4H4R6"/>
<dbReference type="Proteomes" id="UP001081438">
    <property type="component" value="Unassembled WGS sequence"/>
</dbReference>